<proteinExistence type="predicted"/>
<dbReference type="Proteomes" id="UP000030764">
    <property type="component" value="Unassembled WGS sequence"/>
</dbReference>
<organism evidence="2">
    <name type="scientific">Trichuris suis</name>
    <name type="common">pig whipworm</name>
    <dbReference type="NCBI Taxonomy" id="68888"/>
    <lineage>
        <taxon>Eukaryota</taxon>
        <taxon>Metazoa</taxon>
        <taxon>Ecdysozoa</taxon>
        <taxon>Nematoda</taxon>
        <taxon>Enoplea</taxon>
        <taxon>Dorylaimia</taxon>
        <taxon>Trichinellida</taxon>
        <taxon>Trichuridae</taxon>
        <taxon>Trichuris</taxon>
    </lineage>
</organism>
<accession>A0A085NFE3</accession>
<name>A0A085NFE3_9BILA</name>
<gene>
    <name evidence="1" type="ORF">M513_02508</name>
    <name evidence="2" type="ORF">M514_02508</name>
</gene>
<protein>
    <submittedName>
        <fullName evidence="2">Uncharacterized protein</fullName>
    </submittedName>
</protein>
<dbReference type="EMBL" id="KL363192">
    <property type="protein sequence ID" value="KFD56831.1"/>
    <property type="molecule type" value="Genomic_DNA"/>
</dbReference>
<evidence type="ECO:0000313" key="3">
    <source>
        <dbReference type="Proteomes" id="UP000030764"/>
    </source>
</evidence>
<evidence type="ECO:0000313" key="2">
    <source>
        <dbReference type="EMBL" id="KFD68189.1"/>
    </source>
</evidence>
<dbReference type="AlphaFoldDB" id="A0A085NFE3"/>
<sequence length="65" mass="7184">MEPESDPVRTNLSPEAISAAGHGVFVSCIDSSCPSIAEKEKCRLHGRSIKLYVRDTVNQRRERGV</sequence>
<keyword evidence="3" id="KW-1185">Reference proteome</keyword>
<reference evidence="2 3" key="1">
    <citation type="journal article" date="2014" name="Nat. Genet.">
        <title>Genome and transcriptome of the porcine whipworm Trichuris suis.</title>
        <authorList>
            <person name="Jex A.R."/>
            <person name="Nejsum P."/>
            <person name="Schwarz E.M."/>
            <person name="Hu L."/>
            <person name="Young N.D."/>
            <person name="Hall R.S."/>
            <person name="Korhonen P.K."/>
            <person name="Liao S."/>
            <person name="Thamsborg S."/>
            <person name="Xia J."/>
            <person name="Xu P."/>
            <person name="Wang S."/>
            <person name="Scheerlinck J.P."/>
            <person name="Hofmann A."/>
            <person name="Sternberg P.W."/>
            <person name="Wang J."/>
            <person name="Gasser R.B."/>
        </authorList>
    </citation>
    <scope>NUCLEOTIDE SEQUENCE [LARGE SCALE GENOMIC DNA]</scope>
    <source>
        <strain evidence="2">DCEP-RM93F</strain>
        <strain evidence="1">DCEP-RM93M</strain>
    </source>
</reference>
<dbReference type="EMBL" id="KL367507">
    <property type="protein sequence ID" value="KFD68189.1"/>
    <property type="molecule type" value="Genomic_DNA"/>
</dbReference>
<dbReference type="Proteomes" id="UP000030758">
    <property type="component" value="Unassembled WGS sequence"/>
</dbReference>
<evidence type="ECO:0000313" key="1">
    <source>
        <dbReference type="EMBL" id="KFD56831.1"/>
    </source>
</evidence>